<organism evidence="2 3">
    <name type="scientific">Hyaloscypha variabilis (strain UAMH 11265 / GT02V1 / F)</name>
    <name type="common">Meliniomyces variabilis</name>
    <dbReference type="NCBI Taxonomy" id="1149755"/>
    <lineage>
        <taxon>Eukaryota</taxon>
        <taxon>Fungi</taxon>
        <taxon>Dikarya</taxon>
        <taxon>Ascomycota</taxon>
        <taxon>Pezizomycotina</taxon>
        <taxon>Leotiomycetes</taxon>
        <taxon>Helotiales</taxon>
        <taxon>Hyaloscyphaceae</taxon>
        <taxon>Hyaloscypha</taxon>
        <taxon>Hyaloscypha variabilis</taxon>
    </lineage>
</organism>
<keyword evidence="1" id="KW-0175">Coiled coil</keyword>
<protein>
    <submittedName>
        <fullName evidence="2">Uncharacterized protein</fullName>
    </submittedName>
</protein>
<name>A0A2J6R609_HYAVF</name>
<proteinExistence type="predicted"/>
<evidence type="ECO:0000256" key="1">
    <source>
        <dbReference type="SAM" id="Coils"/>
    </source>
</evidence>
<sequence length="110" mass="13033">MCFYDANEMACKCWKWGEFRQFCVKDSPSGEVCGMKLVMNRYSLPNKCKKCTKIDEKQVIIRQEQDKIRKWRKAADRGESIAKAEEHIRQATTRIENLIQERDEKRNTLA</sequence>
<feature type="coiled-coil region" evidence="1">
    <location>
        <begin position="81"/>
        <end position="108"/>
    </location>
</feature>
<keyword evidence="3" id="KW-1185">Reference proteome</keyword>
<dbReference type="EMBL" id="KZ613955">
    <property type="protein sequence ID" value="PMD33958.1"/>
    <property type="molecule type" value="Genomic_DNA"/>
</dbReference>
<dbReference type="AlphaFoldDB" id="A0A2J6R609"/>
<gene>
    <name evidence="2" type="ORF">L207DRAFT_571379</name>
</gene>
<dbReference type="OrthoDB" id="5015991at2759"/>
<evidence type="ECO:0000313" key="2">
    <source>
        <dbReference type="EMBL" id="PMD33958.1"/>
    </source>
</evidence>
<accession>A0A2J6R609</accession>
<reference evidence="2 3" key="1">
    <citation type="submission" date="2016-04" db="EMBL/GenBank/DDBJ databases">
        <title>A degradative enzymes factory behind the ericoid mycorrhizal symbiosis.</title>
        <authorList>
            <consortium name="DOE Joint Genome Institute"/>
            <person name="Martino E."/>
            <person name="Morin E."/>
            <person name="Grelet G."/>
            <person name="Kuo A."/>
            <person name="Kohler A."/>
            <person name="Daghino S."/>
            <person name="Barry K."/>
            <person name="Choi C."/>
            <person name="Cichocki N."/>
            <person name="Clum A."/>
            <person name="Copeland A."/>
            <person name="Hainaut M."/>
            <person name="Haridas S."/>
            <person name="Labutti K."/>
            <person name="Lindquist E."/>
            <person name="Lipzen A."/>
            <person name="Khouja H.-R."/>
            <person name="Murat C."/>
            <person name="Ohm R."/>
            <person name="Olson A."/>
            <person name="Spatafora J."/>
            <person name="Veneault-Fourrey C."/>
            <person name="Henrissat B."/>
            <person name="Grigoriev I."/>
            <person name="Martin F."/>
            <person name="Perotto S."/>
        </authorList>
    </citation>
    <scope>NUCLEOTIDE SEQUENCE [LARGE SCALE GENOMIC DNA]</scope>
    <source>
        <strain evidence="2 3">F</strain>
    </source>
</reference>
<dbReference type="Proteomes" id="UP000235786">
    <property type="component" value="Unassembled WGS sequence"/>
</dbReference>
<evidence type="ECO:0000313" key="3">
    <source>
        <dbReference type="Proteomes" id="UP000235786"/>
    </source>
</evidence>